<feature type="compositionally biased region" description="Polar residues" evidence="5">
    <location>
        <begin position="160"/>
        <end position="171"/>
    </location>
</feature>
<name>A0A7M7KGF4_VARDE</name>
<comment type="similarity">
    <text evidence="4">Belongs to the CTDSPL2 family.</text>
</comment>
<comment type="function">
    <text evidence="3">Probable phosphatase.</text>
</comment>
<dbReference type="PANTHER" id="PTHR12210">
    <property type="entry name" value="DULLARD PROTEIN PHOSPHATASE"/>
    <property type="match status" value="1"/>
</dbReference>
<dbReference type="GeneID" id="111252324"/>
<organism evidence="7 8">
    <name type="scientific">Varroa destructor</name>
    <name type="common">Honeybee mite</name>
    <dbReference type="NCBI Taxonomy" id="109461"/>
    <lineage>
        <taxon>Eukaryota</taxon>
        <taxon>Metazoa</taxon>
        <taxon>Ecdysozoa</taxon>
        <taxon>Arthropoda</taxon>
        <taxon>Chelicerata</taxon>
        <taxon>Arachnida</taxon>
        <taxon>Acari</taxon>
        <taxon>Parasitiformes</taxon>
        <taxon>Mesostigmata</taxon>
        <taxon>Gamasina</taxon>
        <taxon>Dermanyssoidea</taxon>
        <taxon>Varroidae</taxon>
        <taxon>Varroa</taxon>
    </lineage>
</organism>
<evidence type="ECO:0000259" key="6">
    <source>
        <dbReference type="PROSITE" id="PS50969"/>
    </source>
</evidence>
<dbReference type="AlphaFoldDB" id="A0A7M7KGF4"/>
<dbReference type="SUPFAM" id="SSF56784">
    <property type="entry name" value="HAD-like"/>
    <property type="match status" value="1"/>
</dbReference>
<dbReference type="RefSeq" id="XP_022665723.1">
    <property type="nucleotide sequence ID" value="XM_022809988.1"/>
</dbReference>
<feature type="region of interest" description="Disordered" evidence="5">
    <location>
        <begin position="159"/>
        <end position="185"/>
    </location>
</feature>
<keyword evidence="8" id="KW-1185">Reference proteome</keyword>
<dbReference type="EnsemblMetazoa" id="XM_022809989">
    <property type="protein sequence ID" value="XP_022665724"/>
    <property type="gene ID" value="LOC111252324"/>
</dbReference>
<evidence type="ECO:0000256" key="5">
    <source>
        <dbReference type="SAM" id="MobiDB-lite"/>
    </source>
</evidence>
<evidence type="ECO:0000256" key="1">
    <source>
        <dbReference type="ARBA" id="ARBA00022801"/>
    </source>
</evidence>
<dbReference type="GO" id="GO:0004721">
    <property type="term" value="F:phosphoprotein phosphatase activity"/>
    <property type="evidence" value="ECO:0007669"/>
    <property type="project" value="UniProtKB-KW"/>
</dbReference>
<dbReference type="InParanoid" id="A0A7M7KGF4"/>
<keyword evidence="2" id="KW-0904">Protein phosphatase</keyword>
<dbReference type="CDD" id="cd07521">
    <property type="entry name" value="HAD_FCP1-like"/>
    <property type="match status" value="1"/>
</dbReference>
<keyword evidence="1" id="KW-0378">Hydrolase</keyword>
<dbReference type="InterPro" id="IPR004274">
    <property type="entry name" value="FCP1_dom"/>
</dbReference>
<dbReference type="GO" id="GO:0005634">
    <property type="term" value="C:nucleus"/>
    <property type="evidence" value="ECO:0007669"/>
    <property type="project" value="UniProtKB-ARBA"/>
</dbReference>
<dbReference type="Proteomes" id="UP000594260">
    <property type="component" value="Unplaced"/>
</dbReference>
<feature type="region of interest" description="Disordered" evidence="5">
    <location>
        <begin position="429"/>
        <end position="452"/>
    </location>
</feature>
<dbReference type="InterPro" id="IPR023214">
    <property type="entry name" value="HAD_sf"/>
</dbReference>
<dbReference type="Pfam" id="PF03031">
    <property type="entry name" value="NIF"/>
    <property type="match status" value="1"/>
</dbReference>
<dbReference type="EnsemblMetazoa" id="XM_022809990">
    <property type="protein sequence ID" value="XP_022665725"/>
    <property type="gene ID" value="LOC111252324"/>
</dbReference>
<dbReference type="InterPro" id="IPR036412">
    <property type="entry name" value="HAD-like_sf"/>
</dbReference>
<dbReference type="PROSITE" id="PS50969">
    <property type="entry name" value="FCP1"/>
    <property type="match status" value="1"/>
</dbReference>
<dbReference type="Gene3D" id="3.40.50.1000">
    <property type="entry name" value="HAD superfamily/HAD-like"/>
    <property type="match status" value="1"/>
</dbReference>
<feature type="region of interest" description="Disordered" evidence="5">
    <location>
        <begin position="1"/>
        <end position="60"/>
    </location>
</feature>
<feature type="compositionally biased region" description="Basic and acidic residues" evidence="5">
    <location>
        <begin position="209"/>
        <end position="252"/>
    </location>
</feature>
<feature type="domain" description="FCP1 homology" evidence="6">
    <location>
        <begin position="555"/>
        <end position="714"/>
    </location>
</feature>
<dbReference type="NCBIfam" id="TIGR02251">
    <property type="entry name" value="HIF-SF_euk"/>
    <property type="match status" value="1"/>
</dbReference>
<dbReference type="EnsemblMetazoa" id="XM_022809988">
    <property type="protein sequence ID" value="XP_022665723"/>
    <property type="gene ID" value="LOC111252324"/>
</dbReference>
<sequence length="745" mass="83373">MVYQARPRSLYHRHSSTTSQKAGQSLLDTNKRRQHSQQQQDTKLRTVAASQSKQTRGGNNEIAQFSQQNKLDQRLSQNHARITRSTAGSVMYGNLLQQQAVTISRHVSKASAPKLAKRKPQCSPRNTTKPIQAVSSFRLSTPAANNNHGGDVRCVARTPAITTSSNLSSPSPELDSKRRSSSDMHGMELDQRVVEDEQNACVEVSVNVADDRDQDQRGQNEHDAQSMEIDKVAHQPREKAHENRISQDDVSQRHFASHHTQHQGENENEMALSAETAFFSPATPNHSVYHIFDEDAKLGFQNLLIECCGGTDNGNAGSDILVENDLGHVESIEATDCLKHLPSLRHQEAGSINLEPDNESSSSITGSSLQCSSGYVSQDLGLIVGPGEESVENYQQQPNMQGASQFHLGNHLICSVAASNHLQQRFYSPRQQSDQNNESLYASKPNSEPDQVSAATSLYIGYNKPCNRSANGDTCVYWDQQTMQWTQQTTPYDRRITIDGTTTTSQWEEQQTTCEEQSTQWEQTSTDELHAFIRSLPPLTPEMRARCPALPLKTRSSPEFSLVLDLDETLVHCSLMELEGATFTFPVLFQGVEYKVYVRTRPHFREFLERVARRFEVILFTASKKVYADKLLDLLDPKRSLIRYRLFREHCVLVSGNYVKELSILGRDLAKTIIIDNSPQAFGYQLSNGIPIASWFADAEDRELLRVLPFLEGLAGPGPEGGCGVRDVRPHIARRYHLASFLPPD</sequence>
<feature type="compositionally biased region" description="Basic and acidic residues" evidence="5">
    <location>
        <begin position="174"/>
        <end position="185"/>
    </location>
</feature>
<protein>
    <recommendedName>
        <fullName evidence="6">FCP1 homology domain-containing protein</fullName>
    </recommendedName>
</protein>
<dbReference type="RefSeq" id="XP_022665724.1">
    <property type="nucleotide sequence ID" value="XM_022809989.1"/>
</dbReference>
<evidence type="ECO:0000313" key="7">
    <source>
        <dbReference type="EnsemblMetazoa" id="XP_022665724"/>
    </source>
</evidence>
<evidence type="ECO:0000313" key="8">
    <source>
        <dbReference type="Proteomes" id="UP000594260"/>
    </source>
</evidence>
<accession>A0A7M7KGF4</accession>
<evidence type="ECO:0000256" key="3">
    <source>
        <dbReference type="ARBA" id="ARBA00037324"/>
    </source>
</evidence>
<dbReference type="SMART" id="SM00577">
    <property type="entry name" value="CPDc"/>
    <property type="match status" value="1"/>
</dbReference>
<dbReference type="KEGG" id="vde:111252324"/>
<proteinExistence type="inferred from homology"/>
<reference evidence="7" key="1">
    <citation type="submission" date="2021-01" db="UniProtKB">
        <authorList>
            <consortium name="EnsemblMetazoa"/>
        </authorList>
    </citation>
    <scope>IDENTIFICATION</scope>
</reference>
<evidence type="ECO:0000256" key="2">
    <source>
        <dbReference type="ARBA" id="ARBA00022912"/>
    </source>
</evidence>
<dbReference type="FunFam" id="3.40.50.1000:FF:000015">
    <property type="entry name" value="CTD small phosphatase-like protein 2"/>
    <property type="match status" value="1"/>
</dbReference>
<evidence type="ECO:0000256" key="4">
    <source>
        <dbReference type="ARBA" id="ARBA00038355"/>
    </source>
</evidence>
<feature type="compositionally biased region" description="Polar residues" evidence="5">
    <location>
        <begin position="16"/>
        <end position="28"/>
    </location>
</feature>
<dbReference type="OrthoDB" id="277011at2759"/>
<feature type="region of interest" description="Disordered" evidence="5">
    <location>
        <begin position="206"/>
        <end position="268"/>
    </location>
</feature>
<feature type="compositionally biased region" description="Polar residues" evidence="5">
    <location>
        <begin position="48"/>
        <end position="60"/>
    </location>
</feature>
<dbReference type="InterPro" id="IPR011948">
    <property type="entry name" value="Dullard_phosphatase"/>
</dbReference>
<dbReference type="InterPro" id="IPR050365">
    <property type="entry name" value="TIM50"/>
</dbReference>
<dbReference type="RefSeq" id="XP_022665725.1">
    <property type="nucleotide sequence ID" value="XM_022809990.1"/>
</dbReference>